<reference evidence="4" key="3">
    <citation type="submission" date="2018-08" db="UniProtKB">
        <authorList>
            <consortium name="EnsemblPlants"/>
        </authorList>
    </citation>
    <scope>IDENTIFICATION</scope>
    <source>
        <strain evidence="4">cv. Bd21</strain>
    </source>
</reference>
<gene>
    <name evidence="4" type="primary">LOC100830269</name>
    <name evidence="3" type="ORF">BRADI_5g27090v3</name>
</gene>
<keyword evidence="5" id="KW-1185">Reference proteome</keyword>
<dbReference type="InterPro" id="IPR055357">
    <property type="entry name" value="LRR_At1g61320_AtMIF1"/>
</dbReference>
<reference evidence="3" key="2">
    <citation type="submission" date="2017-06" db="EMBL/GenBank/DDBJ databases">
        <title>WGS assembly of Brachypodium distachyon.</title>
        <authorList>
            <consortium name="The International Brachypodium Initiative"/>
            <person name="Lucas S."/>
            <person name="Harmon-Smith M."/>
            <person name="Lail K."/>
            <person name="Tice H."/>
            <person name="Grimwood J."/>
            <person name="Bruce D."/>
            <person name="Barry K."/>
            <person name="Shu S."/>
            <person name="Lindquist E."/>
            <person name="Wang M."/>
            <person name="Pitluck S."/>
            <person name="Vogel J.P."/>
            <person name="Garvin D.F."/>
            <person name="Mockler T.C."/>
            <person name="Schmutz J."/>
            <person name="Rokhsar D."/>
            <person name="Bevan M.W."/>
        </authorList>
    </citation>
    <scope>NUCLEOTIDE SEQUENCE</scope>
    <source>
        <strain evidence="3">Bd21</strain>
    </source>
</reference>
<dbReference type="InterPro" id="IPR032675">
    <property type="entry name" value="LRR_dom_sf"/>
</dbReference>
<dbReference type="ExpressionAtlas" id="I1J3N9">
    <property type="expression patterns" value="baseline"/>
</dbReference>
<dbReference type="PANTHER" id="PTHR34145:SF76">
    <property type="entry name" value="FBD DOMAIN-CONTAINING PROTEIN"/>
    <property type="match status" value="1"/>
</dbReference>
<dbReference type="RefSeq" id="XP_010240651.1">
    <property type="nucleotide sequence ID" value="XM_010242349.3"/>
</dbReference>
<evidence type="ECO:0000259" key="2">
    <source>
        <dbReference type="PROSITE" id="PS50181"/>
    </source>
</evidence>
<dbReference type="KEGG" id="bdi:100830269"/>
<evidence type="ECO:0000313" key="3">
    <source>
        <dbReference type="EMBL" id="KQJ85444.1"/>
    </source>
</evidence>
<sequence length="510" mass="58162">MHQCTLMDKQSSPKRSTKNKNDVSSIELKLLPPGVLQDILSRLSIKEVLRMTVLSREWRQLGICHPDLVFTKETFFGSNTTMNTHLASRIAEFITKVDNVLRPLWSTPTTTTTMLDKFVVKCSLGRKYKNHIDRWISFSTASKAKHIALDLRSEPSWFESRYGKYILLLCNLSGPNGSCVKSLDLGYMCLKLPRSFSGITNLKKLKLHTVSISVNDLRCLLQSCALLESLNIDSLLSPRRSSLESLCIRQVLRRLQYLHVRLCDLHMIDLNAPNLTEFEFDDYMNKVVLSGSLKLSEATFASYRRYLTIVHDALDFVLNELPTALPHVQRLFLQLAFETSVRSSSKTQTSFINLKYLNINLHISGYPPDISWVMGFVNLLELSPFLEELELHMHPHGYIQSDPRTVAAVQGRPHRHLRSVYMTGFCSLLGVPELALYILGNATVLEHMVVDSVVRMSYGHTADQIYSVSRANEFVPPSPDEQEMFGTNKDRKYAKEHLGREEFSYILTIV</sequence>
<accession>I1J3N9</accession>
<dbReference type="EMBL" id="CM000884">
    <property type="protein sequence ID" value="KQJ85444.1"/>
    <property type="molecule type" value="Genomic_DNA"/>
</dbReference>
<dbReference type="Proteomes" id="UP000008810">
    <property type="component" value="Chromosome 5"/>
</dbReference>
<dbReference type="AlphaFoldDB" id="I1J3N9"/>
<organism evidence="3">
    <name type="scientific">Brachypodium distachyon</name>
    <name type="common">Purple false brome</name>
    <name type="synonym">Trachynia distachya</name>
    <dbReference type="NCBI Taxonomy" id="15368"/>
    <lineage>
        <taxon>Eukaryota</taxon>
        <taxon>Viridiplantae</taxon>
        <taxon>Streptophyta</taxon>
        <taxon>Embryophyta</taxon>
        <taxon>Tracheophyta</taxon>
        <taxon>Spermatophyta</taxon>
        <taxon>Magnoliopsida</taxon>
        <taxon>Liliopsida</taxon>
        <taxon>Poales</taxon>
        <taxon>Poaceae</taxon>
        <taxon>BOP clade</taxon>
        <taxon>Pooideae</taxon>
        <taxon>Stipodae</taxon>
        <taxon>Brachypodieae</taxon>
        <taxon>Brachypodium</taxon>
    </lineage>
</organism>
<dbReference type="PANTHER" id="PTHR34145">
    <property type="entry name" value="OS02G0105600 PROTEIN"/>
    <property type="match status" value="1"/>
</dbReference>
<dbReference type="EnsemblPlants" id="KQJ85443">
    <property type="protein sequence ID" value="KQJ85443"/>
    <property type="gene ID" value="BRADI_5g27090v3"/>
</dbReference>
<dbReference type="RefSeq" id="XP_010240650.1">
    <property type="nucleotide sequence ID" value="XM_010242348.3"/>
</dbReference>
<dbReference type="GeneID" id="100830269"/>
<dbReference type="OMA" id="CKLSGPN"/>
<dbReference type="EMBL" id="CM000884">
    <property type="protein sequence ID" value="KQJ85443.1"/>
    <property type="molecule type" value="Genomic_DNA"/>
</dbReference>
<dbReference type="Pfam" id="PF00646">
    <property type="entry name" value="F-box"/>
    <property type="match status" value="1"/>
</dbReference>
<dbReference type="eggNOG" id="ENOG502RYMX">
    <property type="taxonomic scope" value="Eukaryota"/>
</dbReference>
<dbReference type="Gene3D" id="3.80.10.10">
    <property type="entry name" value="Ribonuclease Inhibitor"/>
    <property type="match status" value="1"/>
</dbReference>
<dbReference type="OrthoDB" id="594804at2759"/>
<dbReference type="InterPro" id="IPR036047">
    <property type="entry name" value="F-box-like_dom_sf"/>
</dbReference>
<evidence type="ECO:0000256" key="1">
    <source>
        <dbReference type="SAM" id="MobiDB-lite"/>
    </source>
</evidence>
<reference evidence="3 4" key="1">
    <citation type="journal article" date="2010" name="Nature">
        <title>Genome sequencing and analysis of the model grass Brachypodium distachyon.</title>
        <authorList>
            <consortium name="International Brachypodium Initiative"/>
        </authorList>
    </citation>
    <scope>NUCLEOTIDE SEQUENCE [LARGE SCALE GENOMIC DNA]</scope>
    <source>
        <strain evidence="3">Bd21</strain>
        <strain evidence="4">cv. Bd21</strain>
    </source>
</reference>
<proteinExistence type="predicted"/>
<dbReference type="Pfam" id="PF23622">
    <property type="entry name" value="LRR_At1g61320_AtMIF1"/>
    <property type="match status" value="1"/>
</dbReference>
<evidence type="ECO:0000313" key="5">
    <source>
        <dbReference type="Proteomes" id="UP000008810"/>
    </source>
</evidence>
<dbReference type="EnsemblPlants" id="KQJ85444">
    <property type="protein sequence ID" value="KQJ85444"/>
    <property type="gene ID" value="BRADI_5g27090v3"/>
</dbReference>
<dbReference type="SUPFAM" id="SSF52047">
    <property type="entry name" value="RNI-like"/>
    <property type="match status" value="1"/>
</dbReference>
<feature type="region of interest" description="Disordered" evidence="1">
    <location>
        <begin position="1"/>
        <end position="23"/>
    </location>
</feature>
<dbReference type="PROSITE" id="PS50181">
    <property type="entry name" value="FBOX"/>
    <property type="match status" value="1"/>
</dbReference>
<name>I1J3N9_BRADI</name>
<protein>
    <recommendedName>
        <fullName evidence="2">F-box domain-containing protein</fullName>
    </recommendedName>
</protein>
<feature type="domain" description="F-box" evidence="2">
    <location>
        <begin position="25"/>
        <end position="73"/>
    </location>
</feature>
<dbReference type="SUPFAM" id="SSF81383">
    <property type="entry name" value="F-box domain"/>
    <property type="match status" value="1"/>
</dbReference>
<dbReference type="Gramene" id="KQJ85443">
    <property type="protein sequence ID" value="KQJ85443"/>
    <property type="gene ID" value="BRADI_5g27090v3"/>
</dbReference>
<dbReference type="InterPro" id="IPR001810">
    <property type="entry name" value="F-box_dom"/>
</dbReference>
<evidence type="ECO:0000313" key="4">
    <source>
        <dbReference type="EnsemblPlants" id="KQJ85443"/>
    </source>
</evidence>
<dbReference type="Gramene" id="KQJ85444">
    <property type="protein sequence ID" value="KQJ85444"/>
    <property type="gene ID" value="BRADI_5g27090v3"/>
</dbReference>
<dbReference type="InterPro" id="IPR053772">
    <property type="entry name" value="At1g61320/At1g61330-like"/>
</dbReference>